<dbReference type="InterPro" id="IPR005055">
    <property type="entry name" value="A10/PebIII"/>
</dbReference>
<dbReference type="PANTHER" id="PTHR11257">
    <property type="entry name" value="CHEMOSENSORY PROTEIN-RELATED"/>
    <property type="match status" value="1"/>
</dbReference>
<keyword evidence="3" id="KW-1185">Reference proteome</keyword>
<dbReference type="AlphaFoldDB" id="A0A1D2MYF3"/>
<feature type="signal peptide" evidence="1">
    <location>
        <begin position="1"/>
        <end position="18"/>
    </location>
</feature>
<dbReference type="PANTHER" id="PTHR11257:SF11">
    <property type="entry name" value="CHEMOSENSORY PROTEIN 17"/>
    <property type="match status" value="1"/>
</dbReference>
<dbReference type="OrthoDB" id="6355718at2759"/>
<dbReference type="Proteomes" id="UP000094527">
    <property type="component" value="Unassembled WGS sequence"/>
</dbReference>
<dbReference type="Pfam" id="PF03392">
    <property type="entry name" value="OS-D"/>
    <property type="match status" value="1"/>
</dbReference>
<gene>
    <name evidence="2" type="ORF">Ocin01_08704</name>
</gene>
<dbReference type="InterPro" id="IPR036682">
    <property type="entry name" value="OS_D_A10/PebIII_sf"/>
</dbReference>
<dbReference type="SUPFAM" id="SSF100910">
    <property type="entry name" value="Chemosensory protein Csp2"/>
    <property type="match status" value="1"/>
</dbReference>
<proteinExistence type="predicted"/>
<dbReference type="Gene3D" id="1.10.2080.10">
    <property type="entry name" value="Insect odorant-binding protein A10/Ejaculatory bulb-specific protein 3"/>
    <property type="match status" value="1"/>
</dbReference>
<accession>A0A1D2MYF3</accession>
<evidence type="ECO:0000256" key="1">
    <source>
        <dbReference type="SAM" id="SignalP"/>
    </source>
</evidence>
<keyword evidence="1" id="KW-0732">Signal</keyword>
<comment type="caution">
    <text evidence="2">The sequence shown here is derived from an EMBL/GenBank/DDBJ whole genome shotgun (WGS) entry which is preliminary data.</text>
</comment>
<protein>
    <submittedName>
        <fullName evidence="2">Putative odorant-binding protein A10</fullName>
    </submittedName>
</protein>
<sequence length="140" mass="15754">MSRFVILCLVVAISISEGRDVIPREFQNINIDNYLKNERAVRFQLKCVTGDGPCDRIGKYLKQTIPEILENQCANCDDKEKERAGKLLTHIQDNFPEEWEKAVKKFQESNGGLVKPEDAAKLESILGVKIDPKLIGTPPA</sequence>
<organism evidence="2 3">
    <name type="scientific">Orchesella cincta</name>
    <name type="common">Springtail</name>
    <name type="synonym">Podura cincta</name>
    <dbReference type="NCBI Taxonomy" id="48709"/>
    <lineage>
        <taxon>Eukaryota</taxon>
        <taxon>Metazoa</taxon>
        <taxon>Ecdysozoa</taxon>
        <taxon>Arthropoda</taxon>
        <taxon>Hexapoda</taxon>
        <taxon>Collembola</taxon>
        <taxon>Entomobryomorpha</taxon>
        <taxon>Entomobryoidea</taxon>
        <taxon>Orchesellidae</taxon>
        <taxon>Orchesellinae</taxon>
        <taxon>Orchesella</taxon>
    </lineage>
</organism>
<feature type="chain" id="PRO_5008904735" evidence="1">
    <location>
        <begin position="19"/>
        <end position="140"/>
    </location>
</feature>
<reference evidence="2 3" key="1">
    <citation type="journal article" date="2016" name="Genome Biol. Evol.">
        <title>Gene Family Evolution Reflects Adaptation to Soil Environmental Stressors in the Genome of the Collembolan Orchesella cincta.</title>
        <authorList>
            <person name="Faddeeva-Vakhrusheva A."/>
            <person name="Derks M.F."/>
            <person name="Anvar S.Y."/>
            <person name="Agamennone V."/>
            <person name="Suring W."/>
            <person name="Smit S."/>
            <person name="van Straalen N.M."/>
            <person name="Roelofs D."/>
        </authorList>
    </citation>
    <scope>NUCLEOTIDE SEQUENCE [LARGE SCALE GENOMIC DNA]</scope>
    <source>
        <tissue evidence="2">Mixed pool</tissue>
    </source>
</reference>
<name>A0A1D2MYF3_ORCCI</name>
<dbReference type="OMA" id="CANCDDK"/>
<evidence type="ECO:0000313" key="3">
    <source>
        <dbReference type="Proteomes" id="UP000094527"/>
    </source>
</evidence>
<evidence type="ECO:0000313" key="2">
    <source>
        <dbReference type="EMBL" id="ODM97971.1"/>
    </source>
</evidence>
<dbReference type="EMBL" id="LJIJ01000392">
    <property type="protein sequence ID" value="ODM97971.1"/>
    <property type="molecule type" value="Genomic_DNA"/>
</dbReference>